<dbReference type="RefSeq" id="WP_394333978.1">
    <property type="nucleotide sequence ID" value="NZ_FOQT01000004.1"/>
</dbReference>
<accession>A0A1I3HTM1</accession>
<keyword evidence="3 7" id="KW-0540">Nuclease</keyword>
<keyword evidence="6 7" id="KW-0694">RNA-binding</keyword>
<dbReference type="GO" id="GO:0004526">
    <property type="term" value="F:ribonuclease P activity"/>
    <property type="evidence" value="ECO:0007669"/>
    <property type="project" value="UniProtKB-UniRule"/>
</dbReference>
<dbReference type="PANTHER" id="PTHR33992:SF1">
    <property type="entry name" value="RIBONUCLEASE P PROTEIN COMPONENT"/>
    <property type="match status" value="1"/>
</dbReference>
<dbReference type="InterPro" id="IPR020568">
    <property type="entry name" value="Ribosomal_Su5_D2-typ_SF"/>
</dbReference>
<evidence type="ECO:0000256" key="3">
    <source>
        <dbReference type="ARBA" id="ARBA00022722"/>
    </source>
</evidence>
<evidence type="ECO:0000256" key="2">
    <source>
        <dbReference type="ARBA" id="ARBA00022694"/>
    </source>
</evidence>
<evidence type="ECO:0000256" key="4">
    <source>
        <dbReference type="ARBA" id="ARBA00022759"/>
    </source>
</evidence>
<dbReference type="InterPro" id="IPR000100">
    <property type="entry name" value="RNase_P"/>
</dbReference>
<dbReference type="HAMAP" id="MF_00227">
    <property type="entry name" value="RNase_P"/>
    <property type="match status" value="1"/>
</dbReference>
<dbReference type="EC" id="3.1.26.5" evidence="7 8"/>
<evidence type="ECO:0000256" key="5">
    <source>
        <dbReference type="ARBA" id="ARBA00022801"/>
    </source>
</evidence>
<comment type="function">
    <text evidence="1 7">RNaseP catalyzes the removal of the 5'-leader sequence from pre-tRNA to produce the mature 5'-terminus. It can also cleave other RNA substrates such as 4.5S RNA. The protein component plays an auxiliary but essential role in vivo by binding to the 5'-leader sequence and broadening the substrate specificity of the ribozyme.</text>
</comment>
<dbReference type="SUPFAM" id="SSF54211">
    <property type="entry name" value="Ribosomal protein S5 domain 2-like"/>
    <property type="match status" value="1"/>
</dbReference>
<sequence>MILKEFGYSKEEKLKQKKEISLLFEKGKWQTCGNLRIIFLKENLAENLQFGVSVSKRFYKKAVDRNRIKRLLREAFRLNKTEFKDTFGDNSSAMLFYISPVKPKHFEEIESNFLKLCELKKKKV</sequence>
<comment type="catalytic activity">
    <reaction evidence="7">
        <text>Endonucleolytic cleavage of RNA, removing 5'-extranucleotides from tRNA precursor.</text>
        <dbReference type="EC" id="3.1.26.5"/>
    </reaction>
</comment>
<keyword evidence="5 7" id="KW-0378">Hydrolase</keyword>
<name>A0A1I3HTM1_9FLAO</name>
<dbReference type="AlphaFoldDB" id="A0A1I3HTM1"/>
<evidence type="ECO:0000256" key="7">
    <source>
        <dbReference type="HAMAP-Rule" id="MF_00227"/>
    </source>
</evidence>
<dbReference type="GO" id="GO:0000049">
    <property type="term" value="F:tRNA binding"/>
    <property type="evidence" value="ECO:0007669"/>
    <property type="project" value="UniProtKB-UniRule"/>
</dbReference>
<gene>
    <name evidence="7" type="primary">rnpA</name>
    <name evidence="9" type="ORF">SAMN05443292_2382</name>
</gene>
<evidence type="ECO:0000256" key="1">
    <source>
        <dbReference type="ARBA" id="ARBA00002663"/>
    </source>
</evidence>
<protein>
    <recommendedName>
        <fullName evidence="7 8">Ribonuclease P protein component</fullName>
        <shortName evidence="7">RNase P protein</shortName>
        <shortName evidence="7">RNaseP protein</shortName>
        <ecNumber evidence="7 8">3.1.26.5</ecNumber>
    </recommendedName>
    <alternativeName>
        <fullName evidence="7">Protein C5</fullName>
    </alternativeName>
</protein>
<evidence type="ECO:0000313" key="9">
    <source>
        <dbReference type="EMBL" id="SFI38959.1"/>
    </source>
</evidence>
<organism evidence="9 10">
    <name type="scientific">Halpernia frigidisoli</name>
    <dbReference type="NCBI Taxonomy" id="1125876"/>
    <lineage>
        <taxon>Bacteria</taxon>
        <taxon>Pseudomonadati</taxon>
        <taxon>Bacteroidota</taxon>
        <taxon>Flavobacteriia</taxon>
        <taxon>Flavobacteriales</taxon>
        <taxon>Weeksellaceae</taxon>
        <taxon>Chryseobacterium group</taxon>
        <taxon>Halpernia</taxon>
    </lineage>
</organism>
<dbReference type="InterPro" id="IPR020539">
    <property type="entry name" value="RNase_P_CS"/>
</dbReference>
<dbReference type="NCBIfam" id="TIGR00188">
    <property type="entry name" value="rnpA"/>
    <property type="match status" value="1"/>
</dbReference>
<dbReference type="PANTHER" id="PTHR33992">
    <property type="entry name" value="RIBONUCLEASE P PROTEIN COMPONENT"/>
    <property type="match status" value="1"/>
</dbReference>
<reference evidence="9 10" key="1">
    <citation type="submission" date="2016-10" db="EMBL/GenBank/DDBJ databases">
        <authorList>
            <person name="de Groot N.N."/>
        </authorList>
    </citation>
    <scope>NUCLEOTIDE SEQUENCE [LARGE SCALE GENOMIC DNA]</scope>
    <source>
        <strain evidence="9 10">DSM 26000</strain>
    </source>
</reference>
<evidence type="ECO:0000256" key="6">
    <source>
        <dbReference type="ARBA" id="ARBA00022884"/>
    </source>
</evidence>
<dbReference type="Pfam" id="PF00825">
    <property type="entry name" value="Ribonuclease_P"/>
    <property type="match status" value="1"/>
</dbReference>
<comment type="similarity">
    <text evidence="7">Belongs to the RnpA family.</text>
</comment>
<dbReference type="EMBL" id="FOQT01000004">
    <property type="protein sequence ID" value="SFI38959.1"/>
    <property type="molecule type" value="Genomic_DNA"/>
</dbReference>
<keyword evidence="10" id="KW-1185">Reference proteome</keyword>
<comment type="subunit">
    <text evidence="7">Consists of a catalytic RNA component (M1 or rnpB) and a protein subunit.</text>
</comment>
<dbReference type="Proteomes" id="UP000198931">
    <property type="component" value="Unassembled WGS sequence"/>
</dbReference>
<dbReference type="GO" id="GO:0001682">
    <property type="term" value="P:tRNA 5'-leader removal"/>
    <property type="evidence" value="ECO:0007669"/>
    <property type="project" value="UniProtKB-UniRule"/>
</dbReference>
<evidence type="ECO:0000313" key="10">
    <source>
        <dbReference type="Proteomes" id="UP000198931"/>
    </source>
</evidence>
<dbReference type="GO" id="GO:0030677">
    <property type="term" value="C:ribonuclease P complex"/>
    <property type="evidence" value="ECO:0007669"/>
    <property type="project" value="TreeGrafter"/>
</dbReference>
<dbReference type="Gene3D" id="3.30.230.10">
    <property type="match status" value="1"/>
</dbReference>
<keyword evidence="2 7" id="KW-0819">tRNA processing</keyword>
<dbReference type="GO" id="GO:0042781">
    <property type="term" value="F:3'-tRNA processing endoribonuclease activity"/>
    <property type="evidence" value="ECO:0007669"/>
    <property type="project" value="TreeGrafter"/>
</dbReference>
<dbReference type="PROSITE" id="PS00648">
    <property type="entry name" value="RIBONUCLEASE_P"/>
    <property type="match status" value="1"/>
</dbReference>
<evidence type="ECO:0000256" key="8">
    <source>
        <dbReference type="NCBIfam" id="TIGR00188"/>
    </source>
</evidence>
<proteinExistence type="inferred from homology"/>
<dbReference type="InterPro" id="IPR014721">
    <property type="entry name" value="Ribsml_uS5_D2-typ_fold_subgr"/>
</dbReference>
<dbReference type="STRING" id="1125876.SAMN05443292_2382"/>
<keyword evidence="4 7" id="KW-0255">Endonuclease</keyword>